<reference evidence="3 4" key="2">
    <citation type="submission" date="2016-05" db="EMBL/GenBank/DDBJ databases">
        <authorList>
            <person name="Naeem Raeece"/>
        </authorList>
    </citation>
    <scope>NUCLEOTIDE SEQUENCE [LARGE SCALE GENOMIC DNA]</scope>
</reference>
<evidence type="ECO:0000313" key="2">
    <source>
        <dbReference type="EMBL" id="SBT34347.1"/>
    </source>
</evidence>
<dbReference type="EMBL" id="FLRE01000063">
    <property type="protein sequence ID" value="SBT33535.1"/>
    <property type="molecule type" value="Genomic_DNA"/>
</dbReference>
<evidence type="ECO:0000313" key="4">
    <source>
        <dbReference type="Proteomes" id="UP000078555"/>
    </source>
</evidence>
<keyword evidence="4" id="KW-1185">Reference proteome</keyword>
<sequence>MKAINVWHISLIKFSGCSSSMGRARERRGHDRMSTLLHAWRLYDLPRFAHDFGNFSNWRNFEDYKGEKTIKGDFYYHFWRYSPRV</sequence>
<organism evidence="2 4">
    <name type="scientific">Plasmodium ovale wallikeri</name>
    <dbReference type="NCBI Taxonomy" id="864142"/>
    <lineage>
        <taxon>Eukaryota</taxon>
        <taxon>Sar</taxon>
        <taxon>Alveolata</taxon>
        <taxon>Apicomplexa</taxon>
        <taxon>Aconoidasida</taxon>
        <taxon>Haemosporida</taxon>
        <taxon>Plasmodiidae</taxon>
        <taxon>Plasmodium</taxon>
        <taxon>Plasmodium (Plasmodium)</taxon>
    </lineage>
</organism>
<dbReference type="Proteomes" id="UP000078550">
    <property type="component" value="Unassembled WGS sequence"/>
</dbReference>
<proteinExistence type="predicted"/>
<gene>
    <name evidence="2" type="ORF">POVWA1_021820</name>
    <name evidence="1" type="ORF">POVWA2_015210</name>
</gene>
<dbReference type="EMBL" id="FLRD01000070">
    <property type="protein sequence ID" value="SBT34347.1"/>
    <property type="molecule type" value="Genomic_DNA"/>
</dbReference>
<evidence type="ECO:0000313" key="1">
    <source>
        <dbReference type="EMBL" id="SBT33535.1"/>
    </source>
</evidence>
<protein>
    <submittedName>
        <fullName evidence="2">Uncharacterized protein</fullName>
    </submittedName>
</protein>
<dbReference type="Proteomes" id="UP000078555">
    <property type="component" value="Unassembled WGS sequence"/>
</dbReference>
<accession>A0A1A8YSD2</accession>
<reference evidence="2" key="1">
    <citation type="submission" date="2016-05" db="EMBL/GenBank/DDBJ databases">
        <authorList>
            <person name="Lavstsen T."/>
            <person name="Jespersen J.S."/>
        </authorList>
    </citation>
    <scope>NUCLEOTIDE SEQUENCE [LARGE SCALE GENOMIC DNA]</scope>
</reference>
<name>A0A1A8YSD2_PLAOA</name>
<dbReference type="AlphaFoldDB" id="A0A1A8YSD2"/>
<evidence type="ECO:0000313" key="3">
    <source>
        <dbReference type="Proteomes" id="UP000078550"/>
    </source>
</evidence>